<protein>
    <submittedName>
        <fullName evidence="2">Uncharacterized protein</fullName>
    </submittedName>
</protein>
<keyword evidence="3" id="KW-1185">Reference proteome</keyword>
<evidence type="ECO:0000313" key="2">
    <source>
        <dbReference type="EMBL" id="MFC4357166.1"/>
    </source>
</evidence>
<evidence type="ECO:0000256" key="1">
    <source>
        <dbReference type="SAM" id="Phobius"/>
    </source>
</evidence>
<dbReference type="RefSeq" id="WP_267622531.1">
    <property type="nucleotide sequence ID" value="NZ_JAODIW010000006.1"/>
</dbReference>
<evidence type="ECO:0000313" key="3">
    <source>
        <dbReference type="Proteomes" id="UP001595921"/>
    </source>
</evidence>
<proteinExistence type="predicted"/>
<keyword evidence="1" id="KW-0812">Transmembrane</keyword>
<keyword evidence="1" id="KW-1133">Transmembrane helix</keyword>
<gene>
    <name evidence="2" type="ORF">ACFO0N_04280</name>
</gene>
<name>A0ABD5P8S9_9EURY</name>
<dbReference type="Proteomes" id="UP001595921">
    <property type="component" value="Unassembled WGS sequence"/>
</dbReference>
<feature type="transmembrane region" description="Helical" evidence="1">
    <location>
        <begin position="41"/>
        <end position="64"/>
    </location>
</feature>
<comment type="caution">
    <text evidence="2">The sequence shown here is derived from an EMBL/GenBank/DDBJ whole genome shotgun (WGS) entry which is preliminary data.</text>
</comment>
<reference evidence="2 3" key="1">
    <citation type="journal article" date="2019" name="Int. J. Syst. Evol. Microbiol.">
        <title>The Global Catalogue of Microorganisms (GCM) 10K type strain sequencing project: providing services to taxonomists for standard genome sequencing and annotation.</title>
        <authorList>
            <consortium name="The Broad Institute Genomics Platform"/>
            <consortium name="The Broad Institute Genome Sequencing Center for Infectious Disease"/>
            <person name="Wu L."/>
            <person name="Ma J."/>
        </authorList>
    </citation>
    <scope>NUCLEOTIDE SEQUENCE [LARGE SCALE GENOMIC DNA]</scope>
    <source>
        <strain evidence="2 3">CGMCC 1.12553</strain>
    </source>
</reference>
<accession>A0ABD5P8S9</accession>
<organism evidence="2 3">
    <name type="scientific">Halobium salinum</name>
    <dbReference type="NCBI Taxonomy" id="1364940"/>
    <lineage>
        <taxon>Archaea</taxon>
        <taxon>Methanobacteriati</taxon>
        <taxon>Methanobacteriota</taxon>
        <taxon>Stenosarchaea group</taxon>
        <taxon>Halobacteria</taxon>
        <taxon>Halobacteriales</taxon>
        <taxon>Haloferacaceae</taxon>
        <taxon>Halobium</taxon>
    </lineage>
</organism>
<keyword evidence="1" id="KW-0472">Membrane</keyword>
<sequence>MNDHPVVVKLLFTVAALLVAGVGLALLEPGNPDNTAMLNVFASLAIVLAYTVVAASVVVGAVMASQWLIGRGRTAA</sequence>
<dbReference type="EMBL" id="JBHSDS010000003">
    <property type="protein sequence ID" value="MFC4357166.1"/>
    <property type="molecule type" value="Genomic_DNA"/>
</dbReference>
<dbReference type="AlphaFoldDB" id="A0ABD5P8S9"/>